<feature type="signal peptide" evidence="1">
    <location>
        <begin position="1"/>
        <end position="19"/>
    </location>
</feature>
<evidence type="ECO:0000313" key="4">
    <source>
        <dbReference type="Proteomes" id="UP001589834"/>
    </source>
</evidence>
<evidence type="ECO:0000313" key="3">
    <source>
        <dbReference type="EMBL" id="MFC0593611.1"/>
    </source>
</evidence>
<name>A0ABV6PUV8_9BURK</name>
<dbReference type="PRINTS" id="PR00419">
    <property type="entry name" value="ADXRDTASE"/>
</dbReference>
<feature type="chain" id="PRO_5047105919" evidence="1">
    <location>
        <begin position="20"/>
        <end position="435"/>
    </location>
</feature>
<dbReference type="InterPro" id="IPR036188">
    <property type="entry name" value="FAD/NAD-bd_sf"/>
</dbReference>
<dbReference type="PANTHER" id="PTHR42923">
    <property type="entry name" value="PROTOPORPHYRINOGEN OXIDASE"/>
    <property type="match status" value="1"/>
</dbReference>
<dbReference type="RefSeq" id="WP_377484147.1">
    <property type="nucleotide sequence ID" value="NZ_JBHLTN010000029.1"/>
</dbReference>
<accession>A0ABV6PUV8</accession>
<dbReference type="Gene3D" id="3.50.50.60">
    <property type="entry name" value="FAD/NAD(P)-binding domain"/>
    <property type="match status" value="1"/>
</dbReference>
<dbReference type="EC" id="1.17.8.1" evidence="3"/>
<protein>
    <submittedName>
        <fullName evidence="3">Hydroxysqualene dehydroxylase HpnE</fullName>
        <ecNumber evidence="3">1.17.8.1</ecNumber>
    </submittedName>
</protein>
<organism evidence="3 4">
    <name type="scientific">Ottowia pentelensis</name>
    <dbReference type="NCBI Taxonomy" id="511108"/>
    <lineage>
        <taxon>Bacteria</taxon>
        <taxon>Pseudomonadati</taxon>
        <taxon>Pseudomonadota</taxon>
        <taxon>Betaproteobacteria</taxon>
        <taxon>Burkholderiales</taxon>
        <taxon>Comamonadaceae</taxon>
        <taxon>Ottowia</taxon>
    </lineage>
</organism>
<comment type="caution">
    <text evidence="3">The sequence shown here is derived from an EMBL/GenBank/DDBJ whole genome shotgun (WGS) entry which is preliminary data.</text>
</comment>
<evidence type="ECO:0000259" key="2">
    <source>
        <dbReference type="Pfam" id="PF01593"/>
    </source>
</evidence>
<keyword evidence="1" id="KW-0732">Signal</keyword>
<dbReference type="InterPro" id="IPR002937">
    <property type="entry name" value="Amino_oxidase"/>
</dbReference>
<evidence type="ECO:0000256" key="1">
    <source>
        <dbReference type="SAM" id="SignalP"/>
    </source>
</evidence>
<dbReference type="GO" id="GO:0016491">
    <property type="term" value="F:oxidoreductase activity"/>
    <property type="evidence" value="ECO:0007669"/>
    <property type="project" value="UniProtKB-KW"/>
</dbReference>
<sequence length="435" mass="45929">MRIAVVGAGWAGLAAAVQAVQAGHAVTVFEAARQPGGRARGVPLRLPDGREVMVDNGQHILIGAYTESLRLMRTVGVDPASALLRLPLALRFADGSGLQLPDGPPPWDALAGILRARGWRWSERLALLRASLGWRRAGFACPPDMTVAALCRTLPPRLMTEFIEPLCVAALNTPVQQASGRVFLRVLHDALLGGRGHSNLLLARVDLGALLPHAALHWLQQRGAVLRCGERVDALHAQGPHWSVGGQAFERVIWATSASNAAQALAQSAPAAFNSIAPAMQDWCASTARLKHRAITTVYAQALTATTASLLPRPMLALRSGTDAPAQFVFDRDAITGTREPTGLLAFVVSDSAGERAALQAAVVAQAQRELGLAVQPLLTVTEKRATFACSAALQRPPARIAPGLLACGDYVDGPYPATLEGAVRSGRQAAEALR</sequence>
<keyword evidence="4" id="KW-1185">Reference proteome</keyword>
<gene>
    <name evidence="3" type="primary">hpnE</name>
    <name evidence="3" type="ORF">ACFFGG_13740</name>
</gene>
<dbReference type="Pfam" id="PF01593">
    <property type="entry name" value="Amino_oxidase"/>
    <property type="match status" value="1"/>
</dbReference>
<dbReference type="PANTHER" id="PTHR42923:SF47">
    <property type="entry name" value="BLR3003 PROTEIN"/>
    <property type="match status" value="1"/>
</dbReference>
<dbReference type="InterPro" id="IPR017830">
    <property type="entry name" value="SQase_HpnE"/>
</dbReference>
<dbReference type="NCBIfam" id="TIGR03467">
    <property type="entry name" value="HpnE"/>
    <property type="match status" value="1"/>
</dbReference>
<reference evidence="3 4" key="1">
    <citation type="submission" date="2024-09" db="EMBL/GenBank/DDBJ databases">
        <authorList>
            <person name="Sun Q."/>
            <person name="Mori K."/>
        </authorList>
    </citation>
    <scope>NUCLEOTIDE SEQUENCE [LARGE SCALE GENOMIC DNA]</scope>
    <source>
        <strain evidence="3 4">NCAIM B.02336</strain>
    </source>
</reference>
<feature type="domain" description="Amine oxidase" evidence="2">
    <location>
        <begin position="11"/>
        <end position="434"/>
    </location>
</feature>
<dbReference type="Proteomes" id="UP001589834">
    <property type="component" value="Unassembled WGS sequence"/>
</dbReference>
<keyword evidence="3" id="KW-0560">Oxidoreductase</keyword>
<dbReference type="InterPro" id="IPR050464">
    <property type="entry name" value="Zeta_carotene_desat/Oxidored"/>
</dbReference>
<dbReference type="EMBL" id="JBHLTN010000029">
    <property type="protein sequence ID" value="MFC0593611.1"/>
    <property type="molecule type" value="Genomic_DNA"/>
</dbReference>
<dbReference type="SUPFAM" id="SSF51905">
    <property type="entry name" value="FAD/NAD(P)-binding domain"/>
    <property type="match status" value="1"/>
</dbReference>
<proteinExistence type="predicted"/>